<evidence type="ECO:0000256" key="1">
    <source>
        <dbReference type="ARBA" id="ARBA00005462"/>
    </source>
</evidence>
<keyword evidence="3" id="KW-0812">Transmembrane</keyword>
<accession>A0A0C9XHC7</accession>
<gene>
    <name evidence="4" type="ORF">K443DRAFT_675984</name>
</gene>
<evidence type="ECO:0000256" key="2">
    <source>
        <dbReference type="ARBA" id="ARBA00022737"/>
    </source>
</evidence>
<keyword evidence="2" id="KW-0677">Repeat</keyword>
<reference evidence="4 5" key="1">
    <citation type="submission" date="2014-04" db="EMBL/GenBank/DDBJ databases">
        <authorList>
            <consortium name="DOE Joint Genome Institute"/>
            <person name="Kuo A."/>
            <person name="Kohler A."/>
            <person name="Nagy L.G."/>
            <person name="Floudas D."/>
            <person name="Copeland A."/>
            <person name="Barry K.W."/>
            <person name="Cichocki N."/>
            <person name="Veneault-Fourrey C."/>
            <person name="LaButti K."/>
            <person name="Lindquist E.A."/>
            <person name="Lipzen A."/>
            <person name="Lundell T."/>
            <person name="Morin E."/>
            <person name="Murat C."/>
            <person name="Sun H."/>
            <person name="Tunlid A."/>
            <person name="Henrissat B."/>
            <person name="Grigoriev I.V."/>
            <person name="Hibbett D.S."/>
            <person name="Martin F."/>
            <person name="Nordberg H.P."/>
            <person name="Cantor M.N."/>
            <person name="Hua S.X."/>
        </authorList>
    </citation>
    <scope>NUCLEOTIDE SEQUENCE [LARGE SCALE GENOMIC DNA]</scope>
    <source>
        <strain evidence="4 5">LaAM-08-1</strain>
    </source>
</reference>
<comment type="similarity">
    <text evidence="1">Belongs to the beta-catenin family.</text>
</comment>
<dbReference type="STRING" id="1095629.A0A0C9XHC7"/>
<dbReference type="InterPro" id="IPR016024">
    <property type="entry name" value="ARM-type_fold"/>
</dbReference>
<sequence length="481" mass="54094">MAFLDFIRQYFFWNRGLGPMKPESIKASRERFLTQSTISTFVAVVQVTTLADSFGMGQKTLTNTPTTLQVVTNAFSFAGIIYNVSSAFFSLASVTALITREQKASLFYDLLSHSSGWYELDQIMRPRPDPGNPTSPIGLWLYMEARHLSSIKPKDGRDYTNEDIALAWKQCGTAPFKFRQDADHLGQSVAAWLWVGEVAAIVAQVGVACFFTSVICLTVEAQTKAVWVTTAAVIAPAVIISAIFSLFNWFTRRKDRRLRDHELANMRRGNVLPHQNSEKSETKDVPDEGKHFPGLVLVDEPLVDRMSAIDVFIKLFEYGPFRNPIKAYIPQILSLVIALLRDSDYDVRRRGASVLAKLSQNPQFRESIKARIPLVIALLSAEELRVRRSSAWVLANLSEYPEFREPIKACIPQVIALLSVNILNVRRSSALALAKLSEHAEFHKEIKECFPQLVHLLESDLRSGVEEYHDDDVESRSAAVK</sequence>
<feature type="transmembrane region" description="Helical" evidence="3">
    <location>
        <begin position="189"/>
        <end position="215"/>
    </location>
</feature>
<dbReference type="HOGENOM" id="CLU_567486_0_0_1"/>
<reference evidence="5" key="2">
    <citation type="submission" date="2015-01" db="EMBL/GenBank/DDBJ databases">
        <title>Evolutionary Origins and Diversification of the Mycorrhizal Mutualists.</title>
        <authorList>
            <consortium name="DOE Joint Genome Institute"/>
            <consortium name="Mycorrhizal Genomics Consortium"/>
            <person name="Kohler A."/>
            <person name="Kuo A."/>
            <person name="Nagy L.G."/>
            <person name="Floudas D."/>
            <person name="Copeland A."/>
            <person name="Barry K.W."/>
            <person name="Cichocki N."/>
            <person name="Veneault-Fourrey C."/>
            <person name="LaButti K."/>
            <person name="Lindquist E.A."/>
            <person name="Lipzen A."/>
            <person name="Lundell T."/>
            <person name="Morin E."/>
            <person name="Murat C."/>
            <person name="Riley R."/>
            <person name="Ohm R."/>
            <person name="Sun H."/>
            <person name="Tunlid A."/>
            <person name="Henrissat B."/>
            <person name="Grigoriev I.V."/>
            <person name="Hibbett D.S."/>
            <person name="Martin F."/>
        </authorList>
    </citation>
    <scope>NUCLEOTIDE SEQUENCE [LARGE SCALE GENOMIC DNA]</scope>
    <source>
        <strain evidence="5">LaAM-08-1</strain>
    </source>
</reference>
<keyword evidence="5" id="KW-1185">Reference proteome</keyword>
<proteinExistence type="inferred from homology"/>
<keyword evidence="3" id="KW-0472">Membrane</keyword>
<keyword evidence="3" id="KW-1133">Transmembrane helix</keyword>
<dbReference type="PANTHER" id="PTHR47249">
    <property type="entry name" value="VACUOLAR PROTEIN 8"/>
    <property type="match status" value="1"/>
</dbReference>
<dbReference type="InterPro" id="IPR045156">
    <property type="entry name" value="Vac8"/>
</dbReference>
<feature type="transmembrane region" description="Helical" evidence="3">
    <location>
        <begin position="74"/>
        <end position="98"/>
    </location>
</feature>
<feature type="transmembrane region" description="Helical" evidence="3">
    <location>
        <begin position="227"/>
        <end position="250"/>
    </location>
</feature>
<dbReference type="Gene3D" id="1.25.10.10">
    <property type="entry name" value="Leucine-rich Repeat Variant"/>
    <property type="match status" value="1"/>
</dbReference>
<organism evidence="4 5">
    <name type="scientific">Laccaria amethystina LaAM-08-1</name>
    <dbReference type="NCBI Taxonomy" id="1095629"/>
    <lineage>
        <taxon>Eukaryota</taxon>
        <taxon>Fungi</taxon>
        <taxon>Dikarya</taxon>
        <taxon>Basidiomycota</taxon>
        <taxon>Agaricomycotina</taxon>
        <taxon>Agaricomycetes</taxon>
        <taxon>Agaricomycetidae</taxon>
        <taxon>Agaricales</taxon>
        <taxon>Agaricineae</taxon>
        <taxon>Hydnangiaceae</taxon>
        <taxon>Laccaria</taxon>
    </lineage>
</organism>
<dbReference type="GO" id="GO:0043495">
    <property type="term" value="F:protein-membrane adaptor activity"/>
    <property type="evidence" value="ECO:0007669"/>
    <property type="project" value="InterPro"/>
</dbReference>
<dbReference type="PANTHER" id="PTHR47249:SF1">
    <property type="entry name" value="VACUOLAR PROTEIN 8"/>
    <property type="match status" value="1"/>
</dbReference>
<dbReference type="Proteomes" id="UP000054477">
    <property type="component" value="Unassembled WGS sequence"/>
</dbReference>
<name>A0A0C9XHC7_9AGAR</name>
<evidence type="ECO:0000256" key="3">
    <source>
        <dbReference type="SAM" id="Phobius"/>
    </source>
</evidence>
<dbReference type="OrthoDB" id="3136213at2759"/>
<dbReference type="SUPFAM" id="SSF48371">
    <property type="entry name" value="ARM repeat"/>
    <property type="match status" value="1"/>
</dbReference>
<protein>
    <submittedName>
        <fullName evidence="4">Uncharacterized protein</fullName>
    </submittedName>
</protein>
<evidence type="ECO:0000313" key="5">
    <source>
        <dbReference type="Proteomes" id="UP000054477"/>
    </source>
</evidence>
<dbReference type="GO" id="GO:0071562">
    <property type="term" value="P:nucleus-vacuole junction assembly"/>
    <property type="evidence" value="ECO:0007669"/>
    <property type="project" value="InterPro"/>
</dbReference>
<evidence type="ECO:0000313" key="4">
    <source>
        <dbReference type="EMBL" id="KIK04376.1"/>
    </source>
</evidence>
<dbReference type="EMBL" id="KN838570">
    <property type="protein sequence ID" value="KIK04376.1"/>
    <property type="molecule type" value="Genomic_DNA"/>
</dbReference>
<dbReference type="InterPro" id="IPR011989">
    <property type="entry name" value="ARM-like"/>
</dbReference>
<dbReference type="AlphaFoldDB" id="A0A0C9XHC7"/>